<evidence type="ECO:0000313" key="1">
    <source>
        <dbReference type="EMBL" id="MBW78949.1"/>
    </source>
</evidence>
<protein>
    <submittedName>
        <fullName evidence="1">Putative secreted protein</fullName>
    </submittedName>
</protein>
<dbReference type="EMBL" id="GGFL01014771">
    <property type="protein sequence ID" value="MBW78949.1"/>
    <property type="molecule type" value="Transcribed_RNA"/>
</dbReference>
<name>A0A2M4DN39_ANODA</name>
<dbReference type="AlphaFoldDB" id="A0A2M4DN39"/>
<proteinExistence type="predicted"/>
<organism evidence="1">
    <name type="scientific">Anopheles darlingi</name>
    <name type="common">Mosquito</name>
    <dbReference type="NCBI Taxonomy" id="43151"/>
    <lineage>
        <taxon>Eukaryota</taxon>
        <taxon>Metazoa</taxon>
        <taxon>Ecdysozoa</taxon>
        <taxon>Arthropoda</taxon>
        <taxon>Hexapoda</taxon>
        <taxon>Insecta</taxon>
        <taxon>Pterygota</taxon>
        <taxon>Neoptera</taxon>
        <taxon>Endopterygota</taxon>
        <taxon>Diptera</taxon>
        <taxon>Nematocera</taxon>
        <taxon>Culicoidea</taxon>
        <taxon>Culicidae</taxon>
        <taxon>Anophelinae</taxon>
        <taxon>Anopheles</taxon>
    </lineage>
</organism>
<accession>A0A2M4DN39</accession>
<reference evidence="1" key="1">
    <citation type="submission" date="2018-01" db="EMBL/GenBank/DDBJ databases">
        <title>An insight into the sialome of Amazonian anophelines.</title>
        <authorList>
            <person name="Ribeiro J.M."/>
            <person name="Scarpassa V."/>
            <person name="Calvo E."/>
        </authorList>
    </citation>
    <scope>NUCLEOTIDE SEQUENCE</scope>
</reference>
<sequence>MWLLGTGMACVVVLYAWYYTAARALAGQSVVPSVRRTTLEGCCQNGDQTARRITFRSRAACVRHARHCRYDAGGY</sequence>